<dbReference type="Proteomes" id="UP000220922">
    <property type="component" value="Unassembled WGS sequence"/>
</dbReference>
<proteinExistence type="predicted"/>
<organism evidence="1 2">
    <name type="scientific">Candidatus Chloroploca asiatica</name>
    <dbReference type="NCBI Taxonomy" id="1506545"/>
    <lineage>
        <taxon>Bacteria</taxon>
        <taxon>Bacillati</taxon>
        <taxon>Chloroflexota</taxon>
        <taxon>Chloroflexia</taxon>
        <taxon>Chloroflexales</taxon>
        <taxon>Chloroflexineae</taxon>
        <taxon>Oscillochloridaceae</taxon>
        <taxon>Candidatus Chloroploca</taxon>
    </lineage>
</organism>
<evidence type="ECO:0000313" key="2">
    <source>
        <dbReference type="Proteomes" id="UP000220922"/>
    </source>
</evidence>
<reference evidence="1 2" key="1">
    <citation type="submission" date="2016-05" db="EMBL/GenBank/DDBJ databases">
        <authorList>
            <person name="Lavstsen T."/>
            <person name="Jespersen J.S."/>
        </authorList>
    </citation>
    <scope>NUCLEOTIDE SEQUENCE [LARGE SCALE GENOMIC DNA]</scope>
    <source>
        <strain evidence="1 2">B7-9</strain>
    </source>
</reference>
<dbReference type="EMBL" id="LYXE01000043">
    <property type="protein sequence ID" value="PDW00404.1"/>
    <property type="molecule type" value="Genomic_DNA"/>
</dbReference>
<dbReference type="AlphaFoldDB" id="A0A2H3L615"/>
<gene>
    <name evidence="1" type="ORF">A9Q02_21775</name>
</gene>
<accession>A0A2H3L615</accession>
<comment type="caution">
    <text evidence="1">The sequence shown here is derived from an EMBL/GenBank/DDBJ whole genome shotgun (WGS) entry which is preliminary data.</text>
</comment>
<dbReference type="RefSeq" id="WP_097651060.1">
    <property type="nucleotide sequence ID" value="NZ_LYXE01000043.1"/>
</dbReference>
<name>A0A2H3L615_9CHLR</name>
<sequence length="94" mass="10721">MTTFDQVLRLARELPPPDQARLRAALVEAEEAARAEQIARNQAAIAMLDAWSEAVEEDDGSESWEAMLQKLDQDRESPRKLYPNLHTDVTERML</sequence>
<protein>
    <submittedName>
        <fullName evidence="1">Uncharacterized protein</fullName>
    </submittedName>
</protein>
<evidence type="ECO:0000313" key="1">
    <source>
        <dbReference type="EMBL" id="PDW00404.1"/>
    </source>
</evidence>
<keyword evidence="2" id="KW-1185">Reference proteome</keyword>